<protein>
    <submittedName>
        <fullName evidence="6">Nucleotide-sugar transporter-domain-containing protein</fullName>
    </submittedName>
</protein>
<evidence type="ECO:0000256" key="3">
    <source>
        <dbReference type="ARBA" id="ARBA00022989"/>
    </source>
</evidence>
<dbReference type="PANTHER" id="PTHR10231">
    <property type="entry name" value="NUCLEOTIDE-SUGAR TRANSMEMBRANE TRANSPORTER"/>
    <property type="match status" value="1"/>
</dbReference>
<evidence type="ECO:0000256" key="1">
    <source>
        <dbReference type="ARBA" id="ARBA00004141"/>
    </source>
</evidence>
<feature type="transmembrane region" description="Helical" evidence="5">
    <location>
        <begin position="250"/>
        <end position="269"/>
    </location>
</feature>
<feature type="transmembrane region" description="Helical" evidence="5">
    <location>
        <begin position="420"/>
        <end position="438"/>
    </location>
</feature>
<feature type="transmembrane region" description="Helical" evidence="5">
    <location>
        <begin position="281"/>
        <end position="303"/>
    </location>
</feature>
<dbReference type="GO" id="GO:0000139">
    <property type="term" value="C:Golgi membrane"/>
    <property type="evidence" value="ECO:0007669"/>
    <property type="project" value="InterPro"/>
</dbReference>
<comment type="caution">
    <text evidence="6">The sequence shown here is derived from an EMBL/GenBank/DDBJ whole genome shotgun (WGS) entry which is preliminary data.</text>
</comment>
<keyword evidence="2 5" id="KW-0812">Transmembrane</keyword>
<dbReference type="GO" id="GO:0015165">
    <property type="term" value="F:pyrimidine nucleotide-sugar transmembrane transporter activity"/>
    <property type="evidence" value="ECO:0007669"/>
    <property type="project" value="InterPro"/>
</dbReference>
<reference evidence="6 7" key="1">
    <citation type="submission" date="2016-07" db="EMBL/GenBank/DDBJ databases">
        <title>Pervasive Adenine N6-methylation of Active Genes in Fungi.</title>
        <authorList>
            <consortium name="DOE Joint Genome Institute"/>
            <person name="Mondo S.J."/>
            <person name="Dannebaum R.O."/>
            <person name="Kuo R.C."/>
            <person name="Labutti K."/>
            <person name="Haridas S."/>
            <person name="Kuo A."/>
            <person name="Salamov A."/>
            <person name="Ahrendt S.R."/>
            <person name="Lipzen A."/>
            <person name="Sullivan W."/>
            <person name="Andreopoulos W.B."/>
            <person name="Clum A."/>
            <person name="Lindquist E."/>
            <person name="Daum C."/>
            <person name="Ramamoorthy G.K."/>
            <person name="Gryganskyi A."/>
            <person name="Culley D."/>
            <person name="Magnuson J.K."/>
            <person name="James T.Y."/>
            <person name="O'Malley M.A."/>
            <person name="Stajich J.E."/>
            <person name="Spatafora J.W."/>
            <person name="Visel A."/>
            <person name="Grigoriev I.V."/>
        </authorList>
    </citation>
    <scope>NUCLEOTIDE SEQUENCE [LARGE SCALE GENOMIC DNA]</scope>
    <source>
        <strain evidence="6 7">PL171</strain>
    </source>
</reference>
<feature type="transmembrane region" description="Helical" evidence="5">
    <location>
        <begin position="310"/>
        <end position="330"/>
    </location>
</feature>
<comment type="subcellular location">
    <subcellularLocation>
        <location evidence="1">Membrane</location>
        <topology evidence="1">Multi-pass membrane protein</topology>
    </subcellularLocation>
</comment>
<dbReference type="OrthoDB" id="408493at2759"/>
<keyword evidence="6" id="KW-0762">Sugar transport</keyword>
<evidence type="ECO:0000313" key="7">
    <source>
        <dbReference type="Proteomes" id="UP000193411"/>
    </source>
</evidence>
<gene>
    <name evidence="6" type="ORF">BCR44DRAFT_1449585</name>
</gene>
<keyword evidence="6" id="KW-0813">Transport</keyword>
<evidence type="ECO:0000256" key="4">
    <source>
        <dbReference type="ARBA" id="ARBA00023136"/>
    </source>
</evidence>
<proteinExistence type="predicted"/>
<keyword evidence="3 5" id="KW-1133">Transmembrane helix</keyword>
<keyword evidence="7" id="KW-1185">Reference proteome</keyword>
<sequence length="757" mass="84145">MALTSLLLSTRNLALLALVSIQVFSGIVYKLSVTNGKYEYSTASALVMAEAAKLVMSLTLYVLYNRDGPTAALPVAHQTRNGFSHDGGDGKVADDAVHQHPSPASRLHGLTRPTVLETVVVMVRSMPTELIRGLVFLAAIYTSNNHLAFFNYTLADPGTINLIKAGGTLISALMLWAGLGRFITGSQWVAILLQLCGVIVSQYDPCLSHATFGLGVYASLLFHVMLSALAGVINDHMTKAYKTSLHAQNAVLYTCGTFMNLTLYIIRSWATGTEPGFFSGYTIQAWLVVLSNAVIGLIITAVYKYSDAVVKTLASSFSTAILLLLGPVLFHAHQLSLVAALGCVVTFIASYLYMAAPKSSASAKSTMDAHKDAEKERARLLGERADHPGSSAEYRAKSKEFQHDSTWAAGFSRHSGRRKGIAAGVLVSVLLMGMWVSTPMQPSASSQPANSLESNGNNTRAIDWTTQNGESMDHTAVGTLKMSTNPKSPFSNTVAIIRFNTPHPERLAVLEPYRRFFKHVVISSKNAGNDTSLEVNRCDHSFETYHCVDKVMRLLEQEYENQDIDGVLYFQSDFWVRPQDFIGLSKQVAWRLHPPMLGSLNRCTNRQDYKRFRERANWWKANQDPEFPKYMKETLDAICKLPEQPFGCPDLYCSDWSDFYFIPRSLFNDWHTLSDAFLRRVVFHEIAVPTMIELLSQHKAQSEEAVRCSNVGSDRDREQQGQVADMKEFRCGRQLDFHNQAMVKAHFDTLVRWDADV</sequence>
<feature type="transmembrane region" description="Helical" evidence="5">
    <location>
        <begin position="336"/>
        <end position="354"/>
    </location>
</feature>
<dbReference type="AlphaFoldDB" id="A0A1Y2H735"/>
<evidence type="ECO:0000256" key="5">
    <source>
        <dbReference type="SAM" id="Phobius"/>
    </source>
</evidence>
<dbReference type="Proteomes" id="UP000193411">
    <property type="component" value="Unassembled WGS sequence"/>
</dbReference>
<feature type="transmembrane region" description="Helical" evidence="5">
    <location>
        <begin position="209"/>
        <end position="229"/>
    </location>
</feature>
<name>A0A1Y2H735_9FUNG</name>
<dbReference type="STRING" id="765915.A0A1Y2H735"/>
<dbReference type="Pfam" id="PF04142">
    <property type="entry name" value="Nuc_sug_transp"/>
    <property type="match status" value="1"/>
</dbReference>
<dbReference type="InterPro" id="IPR007271">
    <property type="entry name" value="Nuc_sug_transpt"/>
</dbReference>
<accession>A0A1Y2H735</accession>
<dbReference type="EMBL" id="MCFL01000162">
    <property type="protein sequence ID" value="ORZ29513.1"/>
    <property type="molecule type" value="Genomic_DNA"/>
</dbReference>
<organism evidence="6 7">
    <name type="scientific">Catenaria anguillulae PL171</name>
    <dbReference type="NCBI Taxonomy" id="765915"/>
    <lineage>
        <taxon>Eukaryota</taxon>
        <taxon>Fungi</taxon>
        <taxon>Fungi incertae sedis</taxon>
        <taxon>Blastocladiomycota</taxon>
        <taxon>Blastocladiomycetes</taxon>
        <taxon>Blastocladiales</taxon>
        <taxon>Catenariaceae</taxon>
        <taxon>Catenaria</taxon>
    </lineage>
</organism>
<dbReference type="NCBIfam" id="TIGR00803">
    <property type="entry name" value="nst"/>
    <property type="match status" value="1"/>
</dbReference>
<evidence type="ECO:0000256" key="2">
    <source>
        <dbReference type="ARBA" id="ARBA00022692"/>
    </source>
</evidence>
<feature type="transmembrane region" description="Helical" evidence="5">
    <location>
        <begin position="12"/>
        <end position="31"/>
    </location>
</feature>
<evidence type="ECO:0000313" key="6">
    <source>
        <dbReference type="EMBL" id="ORZ29513.1"/>
    </source>
</evidence>
<feature type="transmembrane region" description="Helical" evidence="5">
    <location>
        <begin position="43"/>
        <end position="64"/>
    </location>
</feature>
<keyword evidence="4 5" id="KW-0472">Membrane</keyword>